<accession>A0A219B328</accession>
<comment type="pathway">
    <text evidence="1">Porphyrin-containing compound metabolism; siroheme biosynthesis; sirohydrochlorin from precorrin-2: step 1/1.</text>
</comment>
<dbReference type="Proteomes" id="UP000198462">
    <property type="component" value="Unassembled WGS sequence"/>
</dbReference>
<evidence type="ECO:0000256" key="4">
    <source>
        <dbReference type="ARBA" id="ARBA00023027"/>
    </source>
</evidence>
<dbReference type="Pfam" id="PF10414">
    <property type="entry name" value="CysG_dimeriser"/>
    <property type="match status" value="1"/>
</dbReference>
<protein>
    <recommendedName>
        <fullName evidence="2">precorrin-2 dehydrogenase</fullName>
        <ecNumber evidence="2">1.3.1.76</ecNumber>
    </recommendedName>
</protein>
<evidence type="ECO:0000256" key="1">
    <source>
        <dbReference type="ARBA" id="ARBA00005010"/>
    </source>
</evidence>
<dbReference type="Gene3D" id="3.40.50.720">
    <property type="entry name" value="NAD(P)-binding Rossmann-like Domain"/>
    <property type="match status" value="1"/>
</dbReference>
<dbReference type="UniPathway" id="UPA00262">
    <property type="reaction ID" value="UER00222"/>
</dbReference>
<dbReference type="GO" id="GO:0019354">
    <property type="term" value="P:siroheme biosynthetic process"/>
    <property type="evidence" value="ECO:0007669"/>
    <property type="project" value="UniProtKB-UniPathway"/>
</dbReference>
<dbReference type="AlphaFoldDB" id="A0A219B328"/>
<keyword evidence="5" id="KW-0627">Porphyrin biosynthesis</keyword>
<sequence>MHSLPLFMKLEGRKILLAGGGEGFVPKQRLLEAAGAKLVGSYEAGVRLAVLAIDDPDEAARAAAVLKERGVLVNVVDKPDLCDFSFPAIVDRSPVILAIGTGGASATLSKVLRERLEALLPAKLGKVADAVRAARAEVNARLRSGAERRRFWDRLMARGGTLDPTGKLPDDPGAAIRAALENRGDAAAGKAEIVLTSDDPDDLTLRQLRLLSQADLILYEAGISGAVLDRARRDAAVLPLGEGDLPGEGLTLTLRRAV</sequence>
<dbReference type="RefSeq" id="WP_088711027.1">
    <property type="nucleotide sequence ID" value="NZ_NFZT01000001.1"/>
</dbReference>
<organism evidence="8 9">
    <name type="scientific">Pacificimonas flava</name>
    <dbReference type="NCBI Taxonomy" id="1234595"/>
    <lineage>
        <taxon>Bacteria</taxon>
        <taxon>Pseudomonadati</taxon>
        <taxon>Pseudomonadota</taxon>
        <taxon>Alphaproteobacteria</taxon>
        <taxon>Sphingomonadales</taxon>
        <taxon>Sphingosinicellaceae</taxon>
        <taxon>Pacificimonas</taxon>
    </lineage>
</organism>
<dbReference type="InterPro" id="IPR035996">
    <property type="entry name" value="4pyrrol_Methylase_sf"/>
</dbReference>
<dbReference type="InterPro" id="IPR019478">
    <property type="entry name" value="Sirohaem_synthase_dimer_dom"/>
</dbReference>
<keyword evidence="9" id="KW-1185">Reference proteome</keyword>
<dbReference type="InterPro" id="IPR036291">
    <property type="entry name" value="NAD(P)-bd_dom_sf"/>
</dbReference>
<dbReference type="SUPFAM" id="SSF51735">
    <property type="entry name" value="NAD(P)-binding Rossmann-fold domains"/>
    <property type="match status" value="1"/>
</dbReference>
<dbReference type="SUPFAM" id="SSF75615">
    <property type="entry name" value="Siroheme synthase middle domains-like"/>
    <property type="match status" value="1"/>
</dbReference>
<proteinExistence type="predicted"/>
<evidence type="ECO:0000256" key="3">
    <source>
        <dbReference type="ARBA" id="ARBA00023002"/>
    </source>
</evidence>
<dbReference type="NCBIfam" id="TIGR01470">
    <property type="entry name" value="cysG_Nterm"/>
    <property type="match status" value="1"/>
</dbReference>
<evidence type="ECO:0000256" key="5">
    <source>
        <dbReference type="ARBA" id="ARBA00023244"/>
    </source>
</evidence>
<name>A0A219B328_9SPHN</name>
<dbReference type="GO" id="GO:0004325">
    <property type="term" value="F:ferrochelatase activity"/>
    <property type="evidence" value="ECO:0007669"/>
    <property type="project" value="InterPro"/>
</dbReference>
<dbReference type="GO" id="GO:0043115">
    <property type="term" value="F:precorrin-2 dehydrogenase activity"/>
    <property type="evidence" value="ECO:0007669"/>
    <property type="project" value="UniProtKB-EC"/>
</dbReference>
<dbReference type="OrthoDB" id="9815856at2"/>
<dbReference type="PANTHER" id="PTHR35330:SF1">
    <property type="entry name" value="SIROHEME BIOSYNTHESIS PROTEIN MET8"/>
    <property type="match status" value="1"/>
</dbReference>
<dbReference type="Gene3D" id="1.10.8.210">
    <property type="entry name" value="Sirohaem synthase, dimerisation domain"/>
    <property type="match status" value="1"/>
</dbReference>
<dbReference type="Pfam" id="PF13241">
    <property type="entry name" value="NAD_binding_7"/>
    <property type="match status" value="1"/>
</dbReference>
<dbReference type="Gene3D" id="3.30.160.110">
    <property type="entry name" value="Siroheme synthase, domain 2"/>
    <property type="match status" value="1"/>
</dbReference>
<dbReference type="Gene3D" id="3.40.1010.10">
    <property type="entry name" value="Cobalt-precorrin-4 Transmethylase, Domain 1"/>
    <property type="match status" value="1"/>
</dbReference>
<feature type="domain" description="Sirohaem synthase dimerisation" evidence="7">
    <location>
        <begin position="124"/>
        <end position="156"/>
    </location>
</feature>
<dbReference type="EC" id="1.3.1.76" evidence="2"/>
<evidence type="ECO:0000256" key="2">
    <source>
        <dbReference type="ARBA" id="ARBA00012400"/>
    </source>
</evidence>
<dbReference type="PANTHER" id="PTHR35330">
    <property type="entry name" value="SIROHEME BIOSYNTHESIS PROTEIN MET8"/>
    <property type="match status" value="1"/>
</dbReference>
<keyword evidence="3" id="KW-0560">Oxidoreductase</keyword>
<dbReference type="EMBL" id="NFZT01000001">
    <property type="protein sequence ID" value="OWV32228.1"/>
    <property type="molecule type" value="Genomic_DNA"/>
</dbReference>
<comment type="catalytic activity">
    <reaction evidence="6">
        <text>precorrin-2 + NAD(+) = sirohydrochlorin + NADH + 2 H(+)</text>
        <dbReference type="Rhea" id="RHEA:15613"/>
        <dbReference type="ChEBI" id="CHEBI:15378"/>
        <dbReference type="ChEBI" id="CHEBI:57540"/>
        <dbReference type="ChEBI" id="CHEBI:57945"/>
        <dbReference type="ChEBI" id="CHEBI:58351"/>
        <dbReference type="ChEBI" id="CHEBI:58827"/>
        <dbReference type="EC" id="1.3.1.76"/>
    </reaction>
</comment>
<dbReference type="InterPro" id="IPR028161">
    <property type="entry name" value="Met8-like"/>
</dbReference>
<dbReference type="GO" id="GO:0008168">
    <property type="term" value="F:methyltransferase activity"/>
    <property type="evidence" value="ECO:0007669"/>
    <property type="project" value="InterPro"/>
</dbReference>
<gene>
    <name evidence="8" type="ORF">B5C34_01355</name>
</gene>
<comment type="caution">
    <text evidence="8">The sequence shown here is derived from an EMBL/GenBank/DDBJ whole genome shotgun (WGS) entry which is preliminary data.</text>
</comment>
<dbReference type="SUPFAM" id="SSF53790">
    <property type="entry name" value="Tetrapyrrole methylase"/>
    <property type="match status" value="1"/>
</dbReference>
<evidence type="ECO:0000313" key="8">
    <source>
        <dbReference type="EMBL" id="OWV32228.1"/>
    </source>
</evidence>
<evidence type="ECO:0000256" key="6">
    <source>
        <dbReference type="ARBA" id="ARBA00047561"/>
    </source>
</evidence>
<evidence type="ECO:0000313" key="9">
    <source>
        <dbReference type="Proteomes" id="UP000198462"/>
    </source>
</evidence>
<evidence type="ECO:0000259" key="7">
    <source>
        <dbReference type="Pfam" id="PF10414"/>
    </source>
</evidence>
<dbReference type="InterPro" id="IPR006367">
    <property type="entry name" value="Sirohaem_synthase_N"/>
</dbReference>
<reference evidence="9" key="1">
    <citation type="submission" date="2017-05" db="EMBL/GenBank/DDBJ databases">
        <authorList>
            <person name="Lin X."/>
        </authorList>
    </citation>
    <scope>NUCLEOTIDE SEQUENCE [LARGE SCALE GENOMIC DNA]</scope>
    <source>
        <strain evidence="9">JLT2012</strain>
    </source>
</reference>
<dbReference type="InterPro" id="IPR014777">
    <property type="entry name" value="4pyrrole_Mease_sub1"/>
</dbReference>
<dbReference type="InterPro" id="IPR037115">
    <property type="entry name" value="Sirohaem_synt_dimer_dom_sf"/>
</dbReference>
<keyword evidence="4" id="KW-0520">NAD</keyword>